<feature type="compositionally biased region" description="Basic and acidic residues" evidence="1">
    <location>
        <begin position="407"/>
        <end position="422"/>
    </location>
</feature>
<organism evidence="2">
    <name type="scientific">Odontella aurita</name>
    <dbReference type="NCBI Taxonomy" id="265563"/>
    <lineage>
        <taxon>Eukaryota</taxon>
        <taxon>Sar</taxon>
        <taxon>Stramenopiles</taxon>
        <taxon>Ochrophyta</taxon>
        <taxon>Bacillariophyta</taxon>
        <taxon>Mediophyceae</taxon>
        <taxon>Biddulphiophycidae</taxon>
        <taxon>Eupodiscales</taxon>
        <taxon>Odontellaceae</taxon>
        <taxon>Odontella</taxon>
    </lineage>
</organism>
<accession>A0A7S4NF20</accession>
<evidence type="ECO:0000313" key="2">
    <source>
        <dbReference type="EMBL" id="CAE2282387.1"/>
    </source>
</evidence>
<feature type="compositionally biased region" description="Polar residues" evidence="1">
    <location>
        <begin position="477"/>
        <end position="487"/>
    </location>
</feature>
<proteinExistence type="predicted"/>
<reference evidence="2" key="1">
    <citation type="submission" date="2021-01" db="EMBL/GenBank/DDBJ databases">
        <authorList>
            <person name="Corre E."/>
            <person name="Pelletier E."/>
            <person name="Niang G."/>
            <person name="Scheremetjew M."/>
            <person name="Finn R."/>
            <person name="Kale V."/>
            <person name="Holt S."/>
            <person name="Cochrane G."/>
            <person name="Meng A."/>
            <person name="Brown T."/>
            <person name="Cohen L."/>
        </authorList>
    </citation>
    <scope>NUCLEOTIDE SEQUENCE</scope>
    <source>
        <strain evidence="2">Isolate 1302-5</strain>
    </source>
</reference>
<protein>
    <submittedName>
        <fullName evidence="2">Uncharacterized protein</fullName>
    </submittedName>
</protein>
<feature type="region of interest" description="Disordered" evidence="1">
    <location>
        <begin position="50"/>
        <end position="437"/>
    </location>
</feature>
<feature type="compositionally biased region" description="Pro residues" evidence="1">
    <location>
        <begin position="284"/>
        <end position="297"/>
    </location>
</feature>
<feature type="compositionally biased region" description="Low complexity" evidence="1">
    <location>
        <begin position="596"/>
        <end position="624"/>
    </location>
</feature>
<feature type="compositionally biased region" description="Low complexity" evidence="1">
    <location>
        <begin position="68"/>
        <end position="80"/>
    </location>
</feature>
<feature type="compositionally biased region" description="Pro residues" evidence="1">
    <location>
        <begin position="257"/>
        <end position="266"/>
    </location>
</feature>
<feature type="region of interest" description="Disordered" evidence="1">
    <location>
        <begin position="576"/>
        <end position="624"/>
    </location>
</feature>
<sequence length="718" mass="76251">MNAPVKIAAMNQHQYHHHRPYHGSAMMDGGVTYGGGAGWGGGGGGGGGDFPASAVTAAPPPPLPPPHFASSHPLPNSNPHHQPHHPRGEHAAAGLIGPPPQGYPGYGPGPKTPSPHRGHGPRRVSYATSQPMRPPEFGVHPAAPQGGHGHFGAPPPPPPPVRSHMSGPVPAQGPFPEYATAAAHHSHDHYQGHPQPPFQGGQPRPLHHFHPPHLASGPTAMPPYSGPDQHNPMQHPRSMMPLSSGAPMHIQRSPQMRSPPGPPSPAGAPWGPAAFDAEGRSPLPQGPPTSRPPVPPPPHHEHFRPPPLQRPTSVATRSAYDDAAFCAAPPQVVPSRESTSRTAAEEIASSPSQRADDAAFPPQITPTSYASSSASSPSSHRKQPAELDVASILCGMREEPYSSPSSPRKEGGVEDCREEQGQDARTPSGEGGDHQQKQVVVTPELAAVRTLCLVSANGNMKNKSKTTEEESAGGDRQATSFSPSSQKRGLPTRLSCPQDRTELSGPHCFLRDELIEIFCIPIEIEAASPEGDEDGEEKVNVTDKKKKKKKMIERIGFRCVHCASVQIQRAAAAMEAEKRAKGIGGRGSSRSHEKSSSSPGGKPSSSPSPSTSSSLPSPSLAHHSSGSIAPMGTFFPKSLAEIYGLINTWQRVHFRKCRHVPPVVRRIFEDLKKTDKRRGSTKYWATAARQIGLADDIEFGRGLRFVGSRNGEAEPSSC</sequence>
<gene>
    <name evidence="2" type="ORF">OAUR00152_LOCUS38376</name>
</gene>
<dbReference type="EMBL" id="HBKQ01056048">
    <property type="protein sequence ID" value="CAE2282387.1"/>
    <property type="molecule type" value="Transcribed_RNA"/>
</dbReference>
<name>A0A7S4NF20_9STRA</name>
<dbReference type="AlphaFoldDB" id="A0A7S4NF20"/>
<evidence type="ECO:0000256" key="1">
    <source>
        <dbReference type="SAM" id="MobiDB-lite"/>
    </source>
</evidence>
<feature type="compositionally biased region" description="Pro residues" evidence="1">
    <location>
        <begin position="58"/>
        <end position="67"/>
    </location>
</feature>
<feature type="region of interest" description="Disordered" evidence="1">
    <location>
        <begin position="459"/>
        <end position="502"/>
    </location>
</feature>
<feature type="compositionally biased region" description="Low complexity" evidence="1">
    <location>
        <begin position="365"/>
        <end position="378"/>
    </location>
</feature>